<dbReference type="HOGENOM" id="CLU_1091200_0_0_1"/>
<dbReference type="OrthoDB" id="6751659at2759"/>
<name>D6WNC1_TRICA</name>
<reference evidence="2 3" key="2">
    <citation type="journal article" date="2010" name="Nucleic Acids Res.">
        <title>BeetleBase in 2010: revisions to provide comprehensive genomic information for Tribolium castaneum.</title>
        <authorList>
            <person name="Kim H.S."/>
            <person name="Murphy T."/>
            <person name="Xia J."/>
            <person name="Caragea D."/>
            <person name="Park Y."/>
            <person name="Beeman R.W."/>
            <person name="Lorenzen M.D."/>
            <person name="Butcher S."/>
            <person name="Manak J.R."/>
            <person name="Brown S.J."/>
        </authorList>
    </citation>
    <scope>NUCLEOTIDE SEQUENCE [LARGE SCALE GENOMIC DNA]</scope>
    <source>
        <strain evidence="2 3">Georgia GA2</strain>
    </source>
</reference>
<evidence type="ECO:0000313" key="3">
    <source>
        <dbReference type="Proteomes" id="UP000007266"/>
    </source>
</evidence>
<accession>D6WNC1</accession>
<evidence type="ECO:0000313" key="2">
    <source>
        <dbReference type="EMBL" id="EFA03238.1"/>
    </source>
</evidence>
<protein>
    <submittedName>
        <fullName evidence="2">Uncharacterized protein</fullName>
    </submittedName>
</protein>
<feature type="compositionally biased region" description="Polar residues" evidence="1">
    <location>
        <begin position="81"/>
        <end position="96"/>
    </location>
</feature>
<dbReference type="KEGG" id="tca:100142227"/>
<dbReference type="InParanoid" id="D6WNC1"/>
<dbReference type="EMBL" id="KQ971343">
    <property type="protein sequence ID" value="EFA03238.1"/>
    <property type="molecule type" value="Genomic_DNA"/>
</dbReference>
<feature type="compositionally biased region" description="Low complexity" evidence="1">
    <location>
        <begin position="56"/>
        <end position="69"/>
    </location>
</feature>
<proteinExistence type="predicted"/>
<gene>
    <name evidence="2" type="primary">AUGUSTUS-3.0.2_13170</name>
    <name evidence="2" type="ORF">TcasGA2_TC013170</name>
</gene>
<feature type="compositionally biased region" description="Basic and acidic residues" evidence="1">
    <location>
        <begin position="1"/>
        <end position="15"/>
    </location>
</feature>
<dbReference type="AlphaFoldDB" id="D6WNC1"/>
<evidence type="ECO:0000256" key="1">
    <source>
        <dbReference type="SAM" id="MobiDB-lite"/>
    </source>
</evidence>
<keyword evidence="3" id="KW-1185">Reference proteome</keyword>
<organism evidence="2 3">
    <name type="scientific">Tribolium castaneum</name>
    <name type="common">Red flour beetle</name>
    <dbReference type="NCBI Taxonomy" id="7070"/>
    <lineage>
        <taxon>Eukaryota</taxon>
        <taxon>Metazoa</taxon>
        <taxon>Ecdysozoa</taxon>
        <taxon>Arthropoda</taxon>
        <taxon>Hexapoda</taxon>
        <taxon>Insecta</taxon>
        <taxon>Pterygota</taxon>
        <taxon>Neoptera</taxon>
        <taxon>Endopterygota</taxon>
        <taxon>Coleoptera</taxon>
        <taxon>Polyphaga</taxon>
        <taxon>Cucujiformia</taxon>
        <taxon>Tenebrionidae</taxon>
        <taxon>Tenebrionidae incertae sedis</taxon>
        <taxon>Tribolium</taxon>
    </lineage>
</organism>
<feature type="region of interest" description="Disordered" evidence="1">
    <location>
        <begin position="1"/>
        <end position="132"/>
    </location>
</feature>
<sequence length="255" mass="29367">MNFEYPKPDFTKDVSTDAPRNGLPTKPNGFYSRPRQFQDCSPLLRTAYSRNPYDKNPPNRNNSLNNNNSQHFNKPVYNRLGQRNNSYTKTNPSCDTQDGEKNNSPRKYSNKRPNEGWSGSGGPKRKWTDKRTPYYQNVNTTNNLNLAQNRMDRIRNNSLQEDEIVIHKNVVPETTVNLNDTQDIDATDITVEVFNPGAQISDDKCIERFKMILDPKTQAAIKTIQQKRKDKQVIFPFPVTPNVTGVSLHERFTNL</sequence>
<reference evidence="2 3" key="1">
    <citation type="journal article" date="2008" name="Nature">
        <title>The genome of the model beetle and pest Tribolium castaneum.</title>
        <authorList>
            <consortium name="Tribolium Genome Sequencing Consortium"/>
            <person name="Richards S."/>
            <person name="Gibbs R.A."/>
            <person name="Weinstock G.M."/>
            <person name="Brown S.J."/>
            <person name="Denell R."/>
            <person name="Beeman R.W."/>
            <person name="Gibbs R."/>
            <person name="Beeman R.W."/>
            <person name="Brown S.J."/>
            <person name="Bucher G."/>
            <person name="Friedrich M."/>
            <person name="Grimmelikhuijzen C.J."/>
            <person name="Klingler M."/>
            <person name="Lorenzen M."/>
            <person name="Richards S."/>
            <person name="Roth S."/>
            <person name="Schroder R."/>
            <person name="Tautz D."/>
            <person name="Zdobnov E.M."/>
            <person name="Muzny D."/>
            <person name="Gibbs R.A."/>
            <person name="Weinstock G.M."/>
            <person name="Attaway T."/>
            <person name="Bell S."/>
            <person name="Buhay C.J."/>
            <person name="Chandrabose M.N."/>
            <person name="Chavez D."/>
            <person name="Clerk-Blankenburg K.P."/>
            <person name="Cree A."/>
            <person name="Dao M."/>
            <person name="Davis C."/>
            <person name="Chacko J."/>
            <person name="Dinh H."/>
            <person name="Dugan-Rocha S."/>
            <person name="Fowler G."/>
            <person name="Garner T.T."/>
            <person name="Garnes J."/>
            <person name="Gnirke A."/>
            <person name="Hawes A."/>
            <person name="Hernandez J."/>
            <person name="Hines S."/>
            <person name="Holder M."/>
            <person name="Hume J."/>
            <person name="Jhangiani S.N."/>
            <person name="Joshi V."/>
            <person name="Khan Z.M."/>
            <person name="Jackson L."/>
            <person name="Kovar C."/>
            <person name="Kowis A."/>
            <person name="Lee S."/>
            <person name="Lewis L.R."/>
            <person name="Margolis J."/>
            <person name="Morgan M."/>
            <person name="Nazareth L.V."/>
            <person name="Nguyen N."/>
            <person name="Okwuonu G."/>
            <person name="Parker D."/>
            <person name="Richards S."/>
            <person name="Ruiz S.J."/>
            <person name="Santibanez J."/>
            <person name="Savard J."/>
            <person name="Scherer S.E."/>
            <person name="Schneider B."/>
            <person name="Sodergren E."/>
            <person name="Tautz D."/>
            <person name="Vattahil S."/>
            <person name="Villasana D."/>
            <person name="White C.S."/>
            <person name="Wright R."/>
            <person name="Park Y."/>
            <person name="Beeman R.W."/>
            <person name="Lord J."/>
            <person name="Oppert B."/>
            <person name="Lorenzen M."/>
            <person name="Brown S."/>
            <person name="Wang L."/>
            <person name="Savard J."/>
            <person name="Tautz D."/>
            <person name="Richards S."/>
            <person name="Weinstock G."/>
            <person name="Gibbs R.A."/>
            <person name="Liu Y."/>
            <person name="Worley K."/>
            <person name="Weinstock G."/>
            <person name="Elsik C.G."/>
            <person name="Reese J.T."/>
            <person name="Elhaik E."/>
            <person name="Landan G."/>
            <person name="Graur D."/>
            <person name="Arensburger P."/>
            <person name="Atkinson P."/>
            <person name="Beeman R.W."/>
            <person name="Beidler J."/>
            <person name="Brown S.J."/>
            <person name="Demuth J.P."/>
            <person name="Drury D.W."/>
            <person name="Du Y.Z."/>
            <person name="Fujiwara H."/>
            <person name="Lorenzen M."/>
            <person name="Maselli V."/>
            <person name="Osanai M."/>
            <person name="Park Y."/>
            <person name="Robertson H.M."/>
            <person name="Tu Z."/>
            <person name="Wang J.J."/>
            <person name="Wang S."/>
            <person name="Richards S."/>
            <person name="Song H."/>
            <person name="Zhang L."/>
            <person name="Sodergren E."/>
            <person name="Werner D."/>
            <person name="Stanke M."/>
            <person name="Morgenstern B."/>
            <person name="Solovyev V."/>
            <person name="Kosarev P."/>
            <person name="Brown G."/>
            <person name="Chen H.C."/>
            <person name="Ermolaeva O."/>
            <person name="Hlavina W."/>
            <person name="Kapustin Y."/>
            <person name="Kiryutin B."/>
            <person name="Kitts P."/>
            <person name="Maglott D."/>
            <person name="Pruitt K."/>
            <person name="Sapojnikov V."/>
            <person name="Souvorov A."/>
            <person name="Mackey A.J."/>
            <person name="Waterhouse R.M."/>
            <person name="Wyder S."/>
            <person name="Zdobnov E.M."/>
            <person name="Zdobnov E.M."/>
            <person name="Wyder S."/>
            <person name="Kriventseva E.V."/>
            <person name="Kadowaki T."/>
            <person name="Bork P."/>
            <person name="Aranda M."/>
            <person name="Bao R."/>
            <person name="Beermann A."/>
            <person name="Berns N."/>
            <person name="Bolognesi R."/>
            <person name="Bonneton F."/>
            <person name="Bopp D."/>
            <person name="Brown S.J."/>
            <person name="Bucher G."/>
            <person name="Butts T."/>
            <person name="Chaumot A."/>
            <person name="Denell R.E."/>
            <person name="Ferrier D.E."/>
            <person name="Friedrich M."/>
            <person name="Gordon C.M."/>
            <person name="Jindra M."/>
            <person name="Klingler M."/>
            <person name="Lan Q."/>
            <person name="Lattorff H.M."/>
            <person name="Laudet V."/>
            <person name="von Levetsow C."/>
            <person name="Liu Z."/>
            <person name="Lutz R."/>
            <person name="Lynch J.A."/>
            <person name="da Fonseca R.N."/>
            <person name="Posnien N."/>
            <person name="Reuter R."/>
            <person name="Roth S."/>
            <person name="Savard J."/>
            <person name="Schinko J.B."/>
            <person name="Schmitt C."/>
            <person name="Schoppmeier M."/>
            <person name="Schroder R."/>
            <person name="Shippy T.D."/>
            <person name="Simonnet F."/>
            <person name="Marques-Souza H."/>
            <person name="Tautz D."/>
            <person name="Tomoyasu Y."/>
            <person name="Trauner J."/>
            <person name="Van der Zee M."/>
            <person name="Vervoort M."/>
            <person name="Wittkopp N."/>
            <person name="Wimmer E.A."/>
            <person name="Yang X."/>
            <person name="Jones A.K."/>
            <person name="Sattelle D.B."/>
            <person name="Ebert P.R."/>
            <person name="Nelson D."/>
            <person name="Scott J.G."/>
            <person name="Beeman R.W."/>
            <person name="Muthukrishnan S."/>
            <person name="Kramer K.J."/>
            <person name="Arakane Y."/>
            <person name="Beeman R.W."/>
            <person name="Zhu Q."/>
            <person name="Hogenkamp D."/>
            <person name="Dixit R."/>
            <person name="Oppert B."/>
            <person name="Jiang H."/>
            <person name="Zou Z."/>
            <person name="Marshall J."/>
            <person name="Elpidina E."/>
            <person name="Vinokurov K."/>
            <person name="Oppert C."/>
            <person name="Zou Z."/>
            <person name="Evans J."/>
            <person name="Lu Z."/>
            <person name="Zhao P."/>
            <person name="Sumathipala N."/>
            <person name="Altincicek B."/>
            <person name="Vilcinskas A."/>
            <person name="Williams M."/>
            <person name="Hultmark D."/>
            <person name="Hetru C."/>
            <person name="Jiang H."/>
            <person name="Grimmelikhuijzen C.J."/>
            <person name="Hauser F."/>
            <person name="Cazzamali G."/>
            <person name="Williamson M."/>
            <person name="Park Y."/>
            <person name="Li B."/>
            <person name="Tanaka Y."/>
            <person name="Predel R."/>
            <person name="Neupert S."/>
            <person name="Schachtner J."/>
            <person name="Verleyen P."/>
            <person name="Raible F."/>
            <person name="Bork P."/>
            <person name="Friedrich M."/>
            <person name="Walden K.K."/>
            <person name="Robertson H.M."/>
            <person name="Angeli S."/>
            <person name="Foret S."/>
            <person name="Bucher G."/>
            <person name="Schuetz S."/>
            <person name="Maleszka R."/>
            <person name="Wimmer E.A."/>
            <person name="Beeman R.W."/>
            <person name="Lorenzen M."/>
            <person name="Tomoyasu Y."/>
            <person name="Miller S.C."/>
            <person name="Grossmann D."/>
            <person name="Bucher G."/>
        </authorList>
    </citation>
    <scope>NUCLEOTIDE SEQUENCE [LARGE SCALE GENOMIC DNA]</scope>
    <source>
        <strain evidence="2 3">Georgia GA2</strain>
    </source>
</reference>
<dbReference type="Proteomes" id="UP000007266">
    <property type="component" value="Linkage group 5"/>
</dbReference>